<evidence type="ECO:0000313" key="2">
    <source>
        <dbReference type="Proteomes" id="UP000077177"/>
    </source>
</evidence>
<keyword evidence="2" id="KW-1185">Reference proteome</keyword>
<reference evidence="1 2" key="2">
    <citation type="journal article" date="2016" name="Int. J. Syst. Evol. Microbiol.">
        <title>Flavisolibacter tropicus sp. nov., isolated from tropical soil.</title>
        <authorList>
            <person name="Lee J.J."/>
            <person name="Kang M.S."/>
            <person name="Kim G.S."/>
            <person name="Lee C.S."/>
            <person name="Lim S."/>
            <person name="Lee J."/>
            <person name="Roh S.H."/>
            <person name="Kang H."/>
            <person name="Ha J.M."/>
            <person name="Bae S."/>
            <person name="Jung H.Y."/>
            <person name="Kim M.K."/>
        </authorList>
    </citation>
    <scope>NUCLEOTIDE SEQUENCE [LARGE SCALE GENOMIC DNA]</scope>
    <source>
        <strain evidence="1 2">LCS9</strain>
    </source>
</reference>
<accession>A0A172TU63</accession>
<dbReference type="EMBL" id="CP011390">
    <property type="protein sequence ID" value="ANE50508.1"/>
    <property type="molecule type" value="Genomic_DNA"/>
</dbReference>
<dbReference type="KEGG" id="fla:SY85_08355"/>
<proteinExistence type="predicted"/>
<dbReference type="AlphaFoldDB" id="A0A172TU63"/>
<dbReference type="OrthoDB" id="659539at2"/>
<evidence type="ECO:0000313" key="1">
    <source>
        <dbReference type="EMBL" id="ANE50508.1"/>
    </source>
</evidence>
<sequence length="166" mass="19217">MRKLSFLLACIIGISVSGFSQDIIRQKVCNDPGIKHQADSLKQLYAKDGFVVLKEASITMESEYEMPVVVPLQEGTWYQFVFIGDPTSRLYEVRMYDWSEKQVIYQKKMWGDVDGNIISYSYIPRVTEYHMMKPVQVNKKKKKELCGYVMLLKKTKQDQSAPSPTK</sequence>
<dbReference type="Proteomes" id="UP000077177">
    <property type="component" value="Chromosome"/>
</dbReference>
<reference evidence="2" key="1">
    <citation type="submission" date="2015-01" db="EMBL/GenBank/DDBJ databases">
        <title>Flavisolibacter sp./LCS9/ whole genome sequencing.</title>
        <authorList>
            <person name="Kim M.K."/>
            <person name="Srinivasan S."/>
            <person name="Lee J.-J."/>
        </authorList>
    </citation>
    <scope>NUCLEOTIDE SEQUENCE [LARGE SCALE GENOMIC DNA]</scope>
    <source>
        <strain evidence="2">LCS9</strain>
    </source>
</reference>
<organism evidence="1 2">
    <name type="scientific">Flavisolibacter tropicus</name>
    <dbReference type="NCBI Taxonomy" id="1492898"/>
    <lineage>
        <taxon>Bacteria</taxon>
        <taxon>Pseudomonadati</taxon>
        <taxon>Bacteroidota</taxon>
        <taxon>Chitinophagia</taxon>
        <taxon>Chitinophagales</taxon>
        <taxon>Chitinophagaceae</taxon>
        <taxon>Flavisolibacter</taxon>
    </lineage>
</organism>
<gene>
    <name evidence="1" type="ORF">SY85_08355</name>
</gene>
<protein>
    <submittedName>
        <fullName evidence="1">Uncharacterized protein</fullName>
    </submittedName>
</protein>
<name>A0A172TU63_9BACT</name>
<dbReference type="RefSeq" id="WP_066403472.1">
    <property type="nucleotide sequence ID" value="NZ_CP011390.1"/>
</dbReference>